<feature type="domain" description="Phosphodiester glycosidase" evidence="3">
    <location>
        <begin position="230"/>
        <end position="368"/>
    </location>
</feature>
<feature type="transmembrane region" description="Helical" evidence="2">
    <location>
        <begin position="49"/>
        <end position="70"/>
    </location>
</feature>
<organism evidence="4 5">
    <name type="scientific">Actinacidiphila cocklensis</name>
    <dbReference type="NCBI Taxonomy" id="887465"/>
    <lineage>
        <taxon>Bacteria</taxon>
        <taxon>Bacillati</taxon>
        <taxon>Actinomycetota</taxon>
        <taxon>Actinomycetes</taxon>
        <taxon>Kitasatosporales</taxon>
        <taxon>Streptomycetaceae</taxon>
        <taxon>Actinacidiphila</taxon>
    </lineage>
</organism>
<dbReference type="EMBL" id="CAJSLV010000115">
    <property type="protein sequence ID" value="CAG6399106.1"/>
    <property type="molecule type" value="Genomic_DNA"/>
</dbReference>
<dbReference type="Proteomes" id="UP001152519">
    <property type="component" value="Unassembled WGS sequence"/>
</dbReference>
<keyword evidence="5" id="KW-1185">Reference proteome</keyword>
<reference evidence="4" key="1">
    <citation type="submission" date="2021-05" db="EMBL/GenBank/DDBJ databases">
        <authorList>
            <person name="Arsene-Ploetze F."/>
        </authorList>
    </citation>
    <scope>NUCLEOTIDE SEQUENCE</scope>
    <source>
        <strain evidence="4">DSM 42138</strain>
    </source>
</reference>
<sequence>MSQQTTEPLPDDQAAGTGATGGTARRRRRLLPWKHRRDLDPAQLRRRKLLTRGLTGVCVVCAGTLAWSVGQALTYPGKDSTTARLAEWARDHELGFVVDKLEDVQYSMDPPKVGGTLPADALARMKATQGAVPTPAHVAAQLLVPLHDPMRPLVGPALPGEGVYRTLAAAHGQPIVQGTYVRPDGAHTSYEAAVAWISGKYSRFQLHPGFREPGGTFDVPPTIPEGMRTGLVATWNGGFRITDGGSRGGFYLDGKTAGELRDGAASEVFYRDGSFRIGVWGRDVRMTPDVTGVRQCLELMVDDGRVVPDIGNDSKWGVSDQSRMFVPRSGVGVTAQGDVVMVVGQALSAQTLAQLMQRAGAVRAMPLDMNRAWPSFMSYDGTRNSADPTPTNILDFEDPPDRYYTQATRDFVAVYAR</sequence>
<dbReference type="AlphaFoldDB" id="A0A9W4EBQ1"/>
<dbReference type="RefSeq" id="WP_251501431.1">
    <property type="nucleotide sequence ID" value="NZ_CAJSLV010000115.1"/>
</dbReference>
<proteinExistence type="predicted"/>
<evidence type="ECO:0000256" key="1">
    <source>
        <dbReference type="SAM" id="MobiDB-lite"/>
    </source>
</evidence>
<dbReference type="InterPro" id="IPR018711">
    <property type="entry name" value="NAGPA"/>
</dbReference>
<feature type="region of interest" description="Disordered" evidence="1">
    <location>
        <begin position="1"/>
        <end position="32"/>
    </location>
</feature>
<keyword evidence="2" id="KW-0812">Transmembrane</keyword>
<evidence type="ECO:0000256" key="2">
    <source>
        <dbReference type="SAM" id="Phobius"/>
    </source>
</evidence>
<gene>
    <name evidence="4" type="ORF">SCOCK_800004</name>
</gene>
<comment type="caution">
    <text evidence="4">The sequence shown here is derived from an EMBL/GenBank/DDBJ whole genome shotgun (WGS) entry which is preliminary data.</text>
</comment>
<evidence type="ECO:0000313" key="4">
    <source>
        <dbReference type="EMBL" id="CAG6399106.1"/>
    </source>
</evidence>
<protein>
    <submittedName>
        <fullName evidence="4">NAGPA domain-containing protein</fullName>
    </submittedName>
</protein>
<dbReference type="Pfam" id="PF09992">
    <property type="entry name" value="NAGPA"/>
    <property type="match status" value="1"/>
</dbReference>
<accession>A0A9W4EBQ1</accession>
<keyword evidence="2" id="KW-1133">Transmembrane helix</keyword>
<keyword evidence="2" id="KW-0472">Membrane</keyword>
<evidence type="ECO:0000313" key="5">
    <source>
        <dbReference type="Proteomes" id="UP001152519"/>
    </source>
</evidence>
<name>A0A9W4EBQ1_9ACTN</name>
<evidence type="ECO:0000259" key="3">
    <source>
        <dbReference type="Pfam" id="PF09992"/>
    </source>
</evidence>